<comment type="caution">
    <text evidence="1">The sequence shown here is derived from an EMBL/GenBank/DDBJ whole genome shotgun (WGS) entry which is preliminary data.</text>
</comment>
<gene>
    <name evidence="1" type="ORF">EDC64_101475</name>
</gene>
<proteinExistence type="predicted"/>
<evidence type="ECO:0000313" key="2">
    <source>
        <dbReference type="Proteomes" id="UP000294664"/>
    </source>
</evidence>
<organism evidence="1 2">
    <name type="scientific">Aquabacter spiritensis</name>
    <dbReference type="NCBI Taxonomy" id="933073"/>
    <lineage>
        <taxon>Bacteria</taxon>
        <taxon>Pseudomonadati</taxon>
        <taxon>Pseudomonadota</taxon>
        <taxon>Alphaproteobacteria</taxon>
        <taxon>Hyphomicrobiales</taxon>
        <taxon>Xanthobacteraceae</taxon>
        <taxon>Aquabacter</taxon>
    </lineage>
</organism>
<evidence type="ECO:0000313" key="1">
    <source>
        <dbReference type="EMBL" id="TCT07956.1"/>
    </source>
</evidence>
<dbReference type="AlphaFoldDB" id="A0A4R3M511"/>
<dbReference type="EMBL" id="SMAI01000001">
    <property type="protein sequence ID" value="TCT07956.1"/>
    <property type="molecule type" value="Genomic_DNA"/>
</dbReference>
<dbReference type="Proteomes" id="UP000294664">
    <property type="component" value="Unassembled WGS sequence"/>
</dbReference>
<name>A0A4R3M511_9HYPH</name>
<protein>
    <recommendedName>
        <fullName evidence="3">FlgN protein</fullName>
    </recommendedName>
</protein>
<keyword evidence="2" id="KW-1185">Reference proteome</keyword>
<dbReference type="RefSeq" id="WP_245504490.1">
    <property type="nucleotide sequence ID" value="NZ_SMAI01000001.1"/>
</dbReference>
<evidence type="ECO:0008006" key="3">
    <source>
        <dbReference type="Google" id="ProtNLM"/>
    </source>
</evidence>
<reference evidence="1 2" key="1">
    <citation type="submission" date="2019-03" db="EMBL/GenBank/DDBJ databases">
        <title>Genomic Encyclopedia of Type Strains, Phase IV (KMG-IV): sequencing the most valuable type-strain genomes for metagenomic binning, comparative biology and taxonomic classification.</title>
        <authorList>
            <person name="Goeker M."/>
        </authorList>
    </citation>
    <scope>NUCLEOTIDE SEQUENCE [LARGE SCALE GENOMIC DNA]</scope>
    <source>
        <strain evidence="1 2">DSM 9035</strain>
    </source>
</reference>
<sequence length="154" mass="16686">MSHDTPFALPLLLEETAPSRLPTTFERGLARTQPGESQHGVSTLSSALDRLAALIEEETEALRARTPLDFAEISRRKSRSLLELTRIARAVPPRVDAATAEQIRHVREALANNLRLLGIHLAAAEEIGEILSGAIRDAESDGTYSTVPTCGRPA</sequence>
<accession>A0A4R3M511</accession>